<dbReference type="GO" id="GO:0006508">
    <property type="term" value="P:proteolysis"/>
    <property type="evidence" value="ECO:0007669"/>
    <property type="project" value="UniProtKB-KW"/>
</dbReference>
<dbReference type="PANTHER" id="PTHR15462">
    <property type="entry name" value="SERINE PROTEASE"/>
    <property type="match status" value="1"/>
</dbReference>
<dbReference type="RefSeq" id="WP_272428864.1">
    <property type="nucleotide sequence ID" value="NZ_JAGTJJ010000118.1"/>
</dbReference>
<accession>A0A9X3XK27</accession>
<dbReference type="PROSITE" id="PS51257">
    <property type="entry name" value="PROKAR_LIPOPROTEIN"/>
    <property type="match status" value="1"/>
</dbReference>
<evidence type="ECO:0000259" key="3">
    <source>
        <dbReference type="Pfam" id="PF00089"/>
    </source>
</evidence>
<keyword evidence="1" id="KW-0732">Signal</keyword>
<dbReference type="InterPro" id="IPR009003">
    <property type="entry name" value="Peptidase_S1_PA"/>
</dbReference>
<evidence type="ECO:0000256" key="1">
    <source>
        <dbReference type="ARBA" id="ARBA00022729"/>
    </source>
</evidence>
<sequence>MNRSIGWFALFLAAGCGQQDIEAERAAPPRFELMGQAEILAASPGVTDEPEVIDSHKLDPAKASGDDGSDALMVTADGRLFRERAPALRRRSDVPIDANPGGFAPGAAERAGARAQNPGDPEGADALRANGGEQNIAPTAFWLQGVDLPDQRFPFTSTTYPARAAVAFTGTGSCSGVFVGPRHVLTAAHCIYTIGAGWSLPSNVVPAQQGSGTAPPYGTISVTNGIVPNGYVNATTTEDKVKFDYAMIVTADSSFSVGWFGFSGSYEDTLIDGRGYPVPQAPCYNAPVSGSGGWDAPWGRCDGYQYWQPSNMSQYEEFWGYSWLDGQPGQSGMPWYRSNIVYLVHKGADVATHRTIAKRLTSSSASTICDWIGDFPSAYFDHDCY</sequence>
<keyword evidence="4" id="KW-0378">Hydrolase</keyword>
<reference evidence="4 5" key="1">
    <citation type="submission" date="2021-04" db="EMBL/GenBank/DDBJ databases">
        <title>Genome analysis of Polyangium sp.</title>
        <authorList>
            <person name="Li Y."/>
            <person name="Wang J."/>
        </authorList>
    </citation>
    <scope>NUCLEOTIDE SEQUENCE [LARGE SCALE GENOMIC DNA]</scope>
    <source>
        <strain evidence="4 5">SDU14</strain>
    </source>
</reference>
<dbReference type="AlphaFoldDB" id="A0A9X3XK27"/>
<dbReference type="InterPro" id="IPR018114">
    <property type="entry name" value="TRYPSIN_HIS"/>
</dbReference>
<proteinExistence type="predicted"/>
<dbReference type="InterPro" id="IPR001254">
    <property type="entry name" value="Trypsin_dom"/>
</dbReference>
<comment type="caution">
    <text evidence="4">The sequence shown here is derived from an EMBL/GenBank/DDBJ whole genome shotgun (WGS) entry which is preliminary data.</text>
</comment>
<dbReference type="InterPro" id="IPR043504">
    <property type="entry name" value="Peptidase_S1_PA_chymotrypsin"/>
</dbReference>
<dbReference type="GO" id="GO:0004252">
    <property type="term" value="F:serine-type endopeptidase activity"/>
    <property type="evidence" value="ECO:0007669"/>
    <property type="project" value="InterPro"/>
</dbReference>
<keyword evidence="5" id="KW-1185">Reference proteome</keyword>
<feature type="region of interest" description="Disordered" evidence="2">
    <location>
        <begin position="93"/>
        <end position="124"/>
    </location>
</feature>
<dbReference type="Proteomes" id="UP001151081">
    <property type="component" value="Unassembled WGS sequence"/>
</dbReference>
<protein>
    <submittedName>
        <fullName evidence="4">Trypsin-like serine protease</fullName>
        <ecNumber evidence="4">3.4.21.-</ecNumber>
    </submittedName>
</protein>
<evidence type="ECO:0000313" key="4">
    <source>
        <dbReference type="EMBL" id="MDC3989506.1"/>
    </source>
</evidence>
<feature type="domain" description="Peptidase S1" evidence="3">
    <location>
        <begin position="158"/>
        <end position="248"/>
    </location>
</feature>
<gene>
    <name evidence="4" type="ORF">KEG57_54115</name>
</gene>
<evidence type="ECO:0000256" key="2">
    <source>
        <dbReference type="SAM" id="MobiDB-lite"/>
    </source>
</evidence>
<dbReference type="EMBL" id="JAGTJJ010000118">
    <property type="protein sequence ID" value="MDC3989506.1"/>
    <property type="molecule type" value="Genomic_DNA"/>
</dbReference>
<dbReference type="InterPro" id="IPR050966">
    <property type="entry name" value="Glutamyl_endopeptidase"/>
</dbReference>
<organism evidence="4 5">
    <name type="scientific">Polyangium jinanense</name>
    <dbReference type="NCBI Taxonomy" id="2829994"/>
    <lineage>
        <taxon>Bacteria</taxon>
        <taxon>Pseudomonadati</taxon>
        <taxon>Myxococcota</taxon>
        <taxon>Polyangia</taxon>
        <taxon>Polyangiales</taxon>
        <taxon>Polyangiaceae</taxon>
        <taxon>Polyangium</taxon>
    </lineage>
</organism>
<dbReference type="SUPFAM" id="SSF50494">
    <property type="entry name" value="Trypsin-like serine proteases"/>
    <property type="match status" value="1"/>
</dbReference>
<feature type="compositionally biased region" description="Low complexity" evidence="2">
    <location>
        <begin position="100"/>
        <end position="115"/>
    </location>
</feature>
<evidence type="ECO:0000313" key="5">
    <source>
        <dbReference type="Proteomes" id="UP001151081"/>
    </source>
</evidence>
<dbReference type="PROSITE" id="PS00134">
    <property type="entry name" value="TRYPSIN_HIS"/>
    <property type="match status" value="1"/>
</dbReference>
<dbReference type="PANTHER" id="PTHR15462:SF8">
    <property type="entry name" value="SERINE PROTEASE"/>
    <property type="match status" value="1"/>
</dbReference>
<name>A0A9X3XK27_9BACT</name>
<keyword evidence="4" id="KW-0645">Protease</keyword>
<dbReference type="EC" id="3.4.21.-" evidence="4"/>
<dbReference type="Gene3D" id="2.40.10.10">
    <property type="entry name" value="Trypsin-like serine proteases"/>
    <property type="match status" value="2"/>
</dbReference>
<dbReference type="Pfam" id="PF00089">
    <property type="entry name" value="Trypsin"/>
    <property type="match status" value="1"/>
</dbReference>